<feature type="domain" description="PhoU" evidence="1">
    <location>
        <begin position="128"/>
        <end position="213"/>
    </location>
</feature>
<dbReference type="InterPro" id="IPR038078">
    <property type="entry name" value="PhoU-like_sf"/>
</dbReference>
<dbReference type="HOGENOM" id="CLU_107119_0_0_14"/>
<dbReference type="GO" id="GO:0045936">
    <property type="term" value="P:negative regulation of phosphate metabolic process"/>
    <property type="evidence" value="ECO:0007669"/>
    <property type="project" value="InterPro"/>
</dbReference>
<dbReference type="Pfam" id="PF01895">
    <property type="entry name" value="PhoU"/>
    <property type="match status" value="2"/>
</dbReference>
<evidence type="ECO:0000313" key="3">
    <source>
        <dbReference type="Proteomes" id="UP000018735"/>
    </source>
</evidence>
<dbReference type="GO" id="GO:0030643">
    <property type="term" value="P:intracellular phosphate ion homeostasis"/>
    <property type="evidence" value="ECO:0007669"/>
    <property type="project" value="InterPro"/>
</dbReference>
<dbReference type="Gene3D" id="1.20.58.220">
    <property type="entry name" value="Phosphate transport system protein phou homolog 2, domain 2"/>
    <property type="match status" value="1"/>
</dbReference>
<dbReference type="KEGG" id="mgz:GCW_00225"/>
<evidence type="ECO:0000259" key="1">
    <source>
        <dbReference type="Pfam" id="PF01895"/>
    </source>
</evidence>
<dbReference type="InterPro" id="IPR026022">
    <property type="entry name" value="PhoU_dom"/>
</dbReference>
<dbReference type="AlphaFoldDB" id="A0A0F6CJU7"/>
<dbReference type="eggNOG" id="COG0704">
    <property type="taxonomic scope" value="Bacteria"/>
</dbReference>
<evidence type="ECO:0000313" key="2">
    <source>
        <dbReference type="EMBL" id="AHB99369.1"/>
    </source>
</evidence>
<dbReference type="EMBL" id="CP006916">
    <property type="protein sequence ID" value="AHB99369.1"/>
    <property type="molecule type" value="Genomic_DNA"/>
</dbReference>
<feature type="domain" description="PhoU" evidence="1">
    <location>
        <begin position="28"/>
        <end position="111"/>
    </location>
</feature>
<organism evidence="2 3">
    <name type="scientific">Mycoplasmoides gallisepticum S6</name>
    <dbReference type="NCBI Taxonomy" id="1006581"/>
    <lineage>
        <taxon>Bacteria</taxon>
        <taxon>Bacillati</taxon>
        <taxon>Mycoplasmatota</taxon>
        <taxon>Mycoplasmoidales</taxon>
        <taxon>Mycoplasmoidaceae</taxon>
        <taxon>Mycoplasmoides</taxon>
    </lineage>
</organism>
<name>A0A0F6CJU7_MYCGL</name>
<dbReference type="InterPro" id="IPR028366">
    <property type="entry name" value="PhoU"/>
</dbReference>
<dbReference type="Proteomes" id="UP000018735">
    <property type="component" value="Chromosome"/>
</dbReference>
<proteinExistence type="predicted"/>
<dbReference type="RefSeq" id="WP_011883677.1">
    <property type="nucleotide sequence ID" value="NC_023030.2"/>
</dbReference>
<dbReference type="SUPFAM" id="SSF109755">
    <property type="entry name" value="PhoU-like"/>
    <property type="match status" value="1"/>
</dbReference>
<protein>
    <submittedName>
        <fullName evidence="2">Phosphate ABC transporter</fullName>
    </submittedName>
</protein>
<dbReference type="PANTHER" id="PTHR42930:SF3">
    <property type="entry name" value="PHOSPHATE-SPECIFIC TRANSPORT SYSTEM ACCESSORY PROTEIN PHOU"/>
    <property type="match status" value="1"/>
</dbReference>
<sequence>MSRNYKSLKYSEQELISKFYEYIDHGIKIHEKLLQALCNYKNHEPYQEILDEIFKMEKHSNIKQADLLDDSTWIISKEQPQTSHLRFIIAIISSSNDIERICDYANNVAKFLLKNDNISPQKLDVIIDLQENSLNNYKDVVAHLKENDAEETYKFADIRQQEFESKYKRYLKNFKKYDLNSEDELQLNLLIDTILVIKNIERINDHLVNIVEYFVYIKESSFFFDKKI</sequence>
<gene>
    <name evidence="2" type="primary">phoU</name>
    <name evidence="2" type="ORF">GCW_00225</name>
</gene>
<reference evidence="2 3" key="1">
    <citation type="journal article" date="2011" name="PLoS ONE">
        <title>Core proteome of the minimal cell: comparative proteomics of three mollicute species.</title>
        <authorList>
            <person name="Fisunov G.Y."/>
            <person name="Alexeev D.G."/>
            <person name="Bazaleev N.A."/>
            <person name="Ladygina V.G."/>
            <person name="Galyamina M.A."/>
            <person name="Kondratov I.G."/>
            <person name="Zhukova N.A."/>
            <person name="Serebryakova M.V."/>
            <person name="Demina I.A."/>
            <person name="Govorun V.M."/>
        </authorList>
    </citation>
    <scope>NUCLEOTIDE SEQUENCE [LARGE SCALE GENOMIC DNA]</scope>
    <source>
        <strain evidence="2 3">S6</strain>
    </source>
</reference>
<dbReference type="PANTHER" id="PTHR42930">
    <property type="entry name" value="PHOSPHATE-SPECIFIC TRANSPORT SYSTEM ACCESSORY PROTEIN PHOU"/>
    <property type="match status" value="1"/>
</dbReference>
<accession>A0A0F6CJU7</accession>